<gene>
    <name evidence="1" type="ORF">SPARVUS_LOCUS2549649</name>
</gene>
<protein>
    <submittedName>
        <fullName evidence="1">Uncharacterized protein</fullName>
    </submittedName>
</protein>
<dbReference type="Proteomes" id="UP001162483">
    <property type="component" value="Unassembled WGS sequence"/>
</dbReference>
<sequence>MTPRYTRNLLLQPLQPRTVYTKSLLDVKPRHSSLKQTRFTIRNYF</sequence>
<evidence type="ECO:0000313" key="1">
    <source>
        <dbReference type="EMBL" id="CAI9544785.1"/>
    </source>
</evidence>
<name>A0ABN9BB77_9NEOB</name>
<dbReference type="EMBL" id="CATNWA010003201">
    <property type="protein sequence ID" value="CAI9544785.1"/>
    <property type="molecule type" value="Genomic_DNA"/>
</dbReference>
<reference evidence="1" key="1">
    <citation type="submission" date="2023-05" db="EMBL/GenBank/DDBJ databases">
        <authorList>
            <person name="Stuckert A."/>
        </authorList>
    </citation>
    <scope>NUCLEOTIDE SEQUENCE</scope>
</reference>
<evidence type="ECO:0000313" key="2">
    <source>
        <dbReference type="Proteomes" id="UP001162483"/>
    </source>
</evidence>
<proteinExistence type="predicted"/>
<organism evidence="1 2">
    <name type="scientific">Staurois parvus</name>
    <dbReference type="NCBI Taxonomy" id="386267"/>
    <lineage>
        <taxon>Eukaryota</taxon>
        <taxon>Metazoa</taxon>
        <taxon>Chordata</taxon>
        <taxon>Craniata</taxon>
        <taxon>Vertebrata</taxon>
        <taxon>Euteleostomi</taxon>
        <taxon>Amphibia</taxon>
        <taxon>Batrachia</taxon>
        <taxon>Anura</taxon>
        <taxon>Neobatrachia</taxon>
        <taxon>Ranoidea</taxon>
        <taxon>Ranidae</taxon>
        <taxon>Staurois</taxon>
    </lineage>
</organism>
<comment type="caution">
    <text evidence="1">The sequence shown here is derived from an EMBL/GenBank/DDBJ whole genome shotgun (WGS) entry which is preliminary data.</text>
</comment>
<keyword evidence="2" id="KW-1185">Reference proteome</keyword>
<accession>A0ABN9BB77</accession>